<dbReference type="EMBL" id="AZFX01000060">
    <property type="protein sequence ID" value="KRM09043.1"/>
    <property type="molecule type" value="Genomic_DNA"/>
</dbReference>
<dbReference type="Proteomes" id="UP000051315">
    <property type="component" value="Unassembled WGS sequence"/>
</dbReference>
<name>A0A0R1W111_9LACO</name>
<feature type="compositionally biased region" description="Basic and acidic residues" evidence="1">
    <location>
        <begin position="62"/>
        <end position="82"/>
    </location>
</feature>
<evidence type="ECO:0008006" key="4">
    <source>
        <dbReference type="Google" id="ProtNLM"/>
    </source>
</evidence>
<protein>
    <recommendedName>
        <fullName evidence="4">DUF2188 domain-containing protein</fullName>
    </recommendedName>
</protein>
<evidence type="ECO:0000313" key="2">
    <source>
        <dbReference type="EMBL" id="KRM09043.1"/>
    </source>
</evidence>
<dbReference type="InterPro" id="IPR018691">
    <property type="entry name" value="DUF2188"/>
</dbReference>
<sequence>MFIKSKRSDQMPWDMKDYPSSMKNLQKLVRKKAIDIANALLAEGYEDDRAIPIATSQAEKWFKEASPTEKRAFEKEAAPTKQDHHHRRGNPELIEADEEVRHQDQEWIVIADGAEKASDQFKRKTDAVKRGREIAANKESKLKIYGKNGELQKEIQPRVEE</sequence>
<proteinExistence type="predicted"/>
<evidence type="ECO:0000256" key="1">
    <source>
        <dbReference type="SAM" id="MobiDB-lite"/>
    </source>
</evidence>
<comment type="caution">
    <text evidence="2">The sequence shown here is derived from an EMBL/GenBank/DDBJ whole genome shotgun (WGS) entry which is preliminary data.</text>
</comment>
<accession>A0A0R1W111</accession>
<dbReference type="AlphaFoldDB" id="A0A0R1W111"/>
<dbReference type="Pfam" id="PF09954">
    <property type="entry name" value="DUF2188"/>
    <property type="match status" value="1"/>
</dbReference>
<organism evidence="2 3">
    <name type="scientific">Lapidilactobacillus concavus DSM 17758</name>
    <dbReference type="NCBI Taxonomy" id="1423735"/>
    <lineage>
        <taxon>Bacteria</taxon>
        <taxon>Bacillati</taxon>
        <taxon>Bacillota</taxon>
        <taxon>Bacilli</taxon>
        <taxon>Lactobacillales</taxon>
        <taxon>Lactobacillaceae</taxon>
        <taxon>Lapidilactobacillus</taxon>
    </lineage>
</organism>
<gene>
    <name evidence="2" type="ORF">FC15_GL001839</name>
</gene>
<reference evidence="2 3" key="1">
    <citation type="journal article" date="2015" name="Genome Announc.">
        <title>Expanding the biotechnology potential of lactobacilli through comparative genomics of 213 strains and associated genera.</title>
        <authorList>
            <person name="Sun Z."/>
            <person name="Harris H.M."/>
            <person name="McCann A."/>
            <person name="Guo C."/>
            <person name="Argimon S."/>
            <person name="Zhang W."/>
            <person name="Yang X."/>
            <person name="Jeffery I.B."/>
            <person name="Cooney J.C."/>
            <person name="Kagawa T.F."/>
            <person name="Liu W."/>
            <person name="Song Y."/>
            <person name="Salvetti E."/>
            <person name="Wrobel A."/>
            <person name="Rasinkangas P."/>
            <person name="Parkhill J."/>
            <person name="Rea M.C."/>
            <person name="O'Sullivan O."/>
            <person name="Ritari J."/>
            <person name="Douillard F.P."/>
            <person name="Paul Ross R."/>
            <person name="Yang R."/>
            <person name="Briner A.E."/>
            <person name="Felis G.E."/>
            <person name="de Vos W.M."/>
            <person name="Barrangou R."/>
            <person name="Klaenhammer T.R."/>
            <person name="Caufield P.W."/>
            <person name="Cui Y."/>
            <person name="Zhang H."/>
            <person name="O'Toole P.W."/>
        </authorList>
    </citation>
    <scope>NUCLEOTIDE SEQUENCE [LARGE SCALE GENOMIC DNA]</scope>
    <source>
        <strain evidence="2 3">DSM 17758</strain>
    </source>
</reference>
<dbReference type="PATRIC" id="fig|1423735.3.peg.1913"/>
<feature type="region of interest" description="Disordered" evidence="1">
    <location>
        <begin position="62"/>
        <end position="99"/>
    </location>
</feature>
<evidence type="ECO:0000313" key="3">
    <source>
        <dbReference type="Proteomes" id="UP000051315"/>
    </source>
</evidence>
<keyword evidence="3" id="KW-1185">Reference proteome</keyword>
<dbReference type="STRING" id="1423735.FC15_GL001839"/>